<name>A0AAJ7SXC5_PETMA</name>
<dbReference type="PROSITE" id="PS50195">
    <property type="entry name" value="PX"/>
    <property type="match status" value="1"/>
</dbReference>
<dbReference type="RefSeq" id="XP_032807220.1">
    <property type="nucleotide sequence ID" value="XM_032951329.1"/>
</dbReference>
<evidence type="ECO:0000256" key="8">
    <source>
        <dbReference type="ARBA" id="ARBA00023121"/>
    </source>
</evidence>
<evidence type="ECO:0000256" key="3">
    <source>
        <dbReference type="ARBA" id="ARBA00010883"/>
    </source>
</evidence>
<evidence type="ECO:0000313" key="14">
    <source>
        <dbReference type="RefSeq" id="XP_032807216.1"/>
    </source>
</evidence>
<evidence type="ECO:0000256" key="2">
    <source>
        <dbReference type="ARBA" id="ARBA00004496"/>
    </source>
</evidence>
<dbReference type="Gene3D" id="3.30.1520.10">
    <property type="entry name" value="Phox-like domain"/>
    <property type="match status" value="1"/>
</dbReference>
<comment type="subcellular location">
    <subcellularLocation>
        <location evidence="2">Cytoplasm</location>
    </subcellularLocation>
    <subcellularLocation>
        <location evidence="10">Endomembrane system</location>
        <topology evidence="10">Peripheral membrane protein</topology>
        <orientation evidence="10">Cytoplasmic side</orientation>
    </subcellularLocation>
    <subcellularLocation>
        <location evidence="1">Endosome</location>
    </subcellularLocation>
</comment>
<evidence type="ECO:0000256" key="11">
    <source>
        <dbReference type="SAM" id="MobiDB-lite"/>
    </source>
</evidence>
<dbReference type="PANTHER" id="PTHR46209:SF3">
    <property type="entry name" value="PX DOMAIN-CONTAINING PROTEIN"/>
    <property type="match status" value="1"/>
</dbReference>
<evidence type="ECO:0000313" key="22">
    <source>
        <dbReference type="RefSeq" id="XP_032807225.1"/>
    </source>
</evidence>
<protein>
    <submittedName>
        <fullName evidence="14 15">Sorting nexin-10-like isoform X1</fullName>
    </submittedName>
</protein>
<evidence type="ECO:0000256" key="10">
    <source>
        <dbReference type="ARBA" id="ARBA00029433"/>
    </source>
</evidence>
<evidence type="ECO:0000256" key="4">
    <source>
        <dbReference type="ARBA" id="ARBA00022448"/>
    </source>
</evidence>
<evidence type="ECO:0000313" key="18">
    <source>
        <dbReference type="RefSeq" id="XP_032807220.1"/>
    </source>
</evidence>
<dbReference type="GO" id="GO:0005768">
    <property type="term" value="C:endosome"/>
    <property type="evidence" value="ECO:0007669"/>
    <property type="project" value="UniProtKB-SubCell"/>
</dbReference>
<dbReference type="SUPFAM" id="SSF64268">
    <property type="entry name" value="PX domain"/>
    <property type="match status" value="1"/>
</dbReference>
<organism evidence="13 17">
    <name type="scientific">Petromyzon marinus</name>
    <name type="common">Sea lamprey</name>
    <dbReference type="NCBI Taxonomy" id="7757"/>
    <lineage>
        <taxon>Eukaryota</taxon>
        <taxon>Metazoa</taxon>
        <taxon>Chordata</taxon>
        <taxon>Craniata</taxon>
        <taxon>Vertebrata</taxon>
        <taxon>Cyclostomata</taxon>
        <taxon>Hyperoartia</taxon>
        <taxon>Petromyzontiformes</taxon>
        <taxon>Petromyzontidae</taxon>
        <taxon>Petromyzon</taxon>
    </lineage>
</organism>
<dbReference type="GO" id="GO:0016050">
    <property type="term" value="P:vesicle organization"/>
    <property type="evidence" value="ECO:0007669"/>
    <property type="project" value="TreeGrafter"/>
</dbReference>
<dbReference type="GeneID" id="116940937"/>
<dbReference type="GO" id="GO:0006886">
    <property type="term" value="P:intracellular protein transport"/>
    <property type="evidence" value="ECO:0007669"/>
    <property type="project" value="InterPro"/>
</dbReference>
<feature type="compositionally biased region" description="Polar residues" evidence="11">
    <location>
        <begin position="224"/>
        <end position="235"/>
    </location>
</feature>
<dbReference type="RefSeq" id="XP_032807224.1">
    <property type="nucleotide sequence ID" value="XM_032951333.1"/>
</dbReference>
<dbReference type="Pfam" id="PF00787">
    <property type="entry name" value="PX"/>
    <property type="match status" value="1"/>
</dbReference>
<evidence type="ECO:0000313" key="15">
    <source>
        <dbReference type="RefSeq" id="XP_032807217.1"/>
    </source>
</evidence>
<dbReference type="KEGG" id="pmrn:116940937"/>
<keyword evidence="13" id="KW-1185">Reference proteome</keyword>
<dbReference type="GO" id="GO:1901981">
    <property type="term" value="F:phosphatidylinositol phosphate binding"/>
    <property type="evidence" value="ECO:0007669"/>
    <property type="project" value="TreeGrafter"/>
</dbReference>
<dbReference type="AlphaFoldDB" id="A0AAJ7SXC5"/>
<dbReference type="RefSeq" id="XP_032807217.1">
    <property type="nucleotide sequence ID" value="XM_032951326.1"/>
</dbReference>
<evidence type="ECO:0000256" key="7">
    <source>
        <dbReference type="ARBA" id="ARBA00022927"/>
    </source>
</evidence>
<keyword evidence="6" id="KW-0967">Endosome</keyword>
<gene>
    <name evidence="14 15 16 17 18 19 20 21 22" type="primary">LOC116940937</name>
</gene>
<dbReference type="RefSeq" id="XP_032807225.1">
    <property type="nucleotide sequence ID" value="XM_032951334.1"/>
</dbReference>
<proteinExistence type="inferred from homology"/>
<dbReference type="Proteomes" id="UP001318040">
    <property type="component" value="Chromosome 10"/>
</dbReference>
<reference evidence="14 15" key="1">
    <citation type="submission" date="2025-04" db="UniProtKB">
        <authorList>
            <consortium name="RefSeq"/>
        </authorList>
    </citation>
    <scope>IDENTIFICATION</scope>
    <source>
        <tissue evidence="14 15">Sperm</tissue>
    </source>
</reference>
<keyword evidence="8" id="KW-0446">Lipid-binding</keyword>
<comment type="similarity">
    <text evidence="3">Belongs to the sorting nexin family.</text>
</comment>
<evidence type="ECO:0000313" key="16">
    <source>
        <dbReference type="RefSeq" id="XP_032807218.1"/>
    </source>
</evidence>
<dbReference type="InterPro" id="IPR001683">
    <property type="entry name" value="PX_dom"/>
</dbReference>
<dbReference type="RefSeq" id="XP_032807219.1">
    <property type="nucleotide sequence ID" value="XM_032951328.1"/>
</dbReference>
<evidence type="ECO:0000256" key="1">
    <source>
        <dbReference type="ARBA" id="ARBA00004177"/>
    </source>
</evidence>
<accession>A0AAJ7SXC5</accession>
<evidence type="ECO:0000313" key="21">
    <source>
        <dbReference type="RefSeq" id="XP_032807224.1"/>
    </source>
</evidence>
<dbReference type="SMART" id="SM00312">
    <property type="entry name" value="PX"/>
    <property type="match status" value="1"/>
</dbReference>
<evidence type="ECO:0000256" key="6">
    <source>
        <dbReference type="ARBA" id="ARBA00022753"/>
    </source>
</evidence>
<keyword evidence="7" id="KW-0653">Protein transport</keyword>
<dbReference type="RefSeq" id="XP_032807218.1">
    <property type="nucleotide sequence ID" value="XM_032951327.1"/>
</dbReference>
<evidence type="ECO:0000256" key="5">
    <source>
        <dbReference type="ARBA" id="ARBA00022490"/>
    </source>
</evidence>
<evidence type="ECO:0000259" key="12">
    <source>
        <dbReference type="PROSITE" id="PS50195"/>
    </source>
</evidence>
<feature type="region of interest" description="Disordered" evidence="11">
    <location>
        <begin position="159"/>
        <end position="235"/>
    </location>
</feature>
<keyword evidence="5" id="KW-0963">Cytoplasm</keyword>
<evidence type="ECO:0000313" key="19">
    <source>
        <dbReference type="RefSeq" id="XP_032807222.1"/>
    </source>
</evidence>
<dbReference type="InterPro" id="IPR036871">
    <property type="entry name" value="PX_dom_sf"/>
</dbReference>
<evidence type="ECO:0000256" key="9">
    <source>
        <dbReference type="ARBA" id="ARBA00023136"/>
    </source>
</evidence>
<dbReference type="RefSeq" id="XP_032807222.1">
    <property type="nucleotide sequence ID" value="XM_032951331.1"/>
</dbReference>
<sequence>MPRAMENAKEEFVEVRVRDPQIQNRNSWHPHVDYEIFLHTNSISFTRKVSCTRRRFREFVWLRKCLEKSTNLEQLPDLPPGNLFFSCYNENDVEMRRQGLQNFLHRIVKMIVVLSDSRLHLFLQSRLSVSEMDACVSGLTSFSVRDAIMCQQRAGCRFPMEEPPLQPQQLRQPQEEEEEENEVAPARDASPPRKSHPDVLAMSTYDGEGEKPCCGEYDTESEQDSGSGSHNNCLE</sequence>
<keyword evidence="4" id="KW-0813">Transport</keyword>
<feature type="domain" description="PX" evidence="12">
    <location>
        <begin position="12"/>
        <end position="129"/>
    </location>
</feature>
<dbReference type="RefSeq" id="XP_032807223.1">
    <property type="nucleotide sequence ID" value="XM_032951332.1"/>
</dbReference>
<dbReference type="RefSeq" id="XP_032807216.1">
    <property type="nucleotide sequence ID" value="XM_032951325.1"/>
</dbReference>
<evidence type="ECO:0000313" key="20">
    <source>
        <dbReference type="RefSeq" id="XP_032807223.1"/>
    </source>
</evidence>
<keyword evidence="9" id="KW-0472">Membrane</keyword>
<dbReference type="InterPro" id="IPR043544">
    <property type="entry name" value="SNX10/11"/>
</dbReference>
<dbReference type="PANTHER" id="PTHR46209">
    <property type="entry name" value="PX DOMAIN-CONTAINING PROTEIN"/>
    <property type="match status" value="1"/>
</dbReference>
<evidence type="ECO:0000313" key="17">
    <source>
        <dbReference type="RefSeq" id="XP_032807219.1"/>
    </source>
</evidence>
<evidence type="ECO:0000313" key="13">
    <source>
        <dbReference type="Proteomes" id="UP001318040"/>
    </source>
</evidence>